<accession>A0A820LA17</accession>
<evidence type="ECO:0000256" key="1">
    <source>
        <dbReference type="SAM" id="Phobius"/>
    </source>
</evidence>
<proteinExistence type="predicted"/>
<keyword evidence="1" id="KW-0472">Membrane</keyword>
<keyword evidence="1" id="KW-1133">Transmembrane helix</keyword>
<dbReference type="AlphaFoldDB" id="A0A820LA17"/>
<feature type="non-terminal residue" evidence="2">
    <location>
        <position position="1"/>
    </location>
</feature>
<dbReference type="Proteomes" id="UP000663823">
    <property type="component" value="Unassembled WGS sequence"/>
</dbReference>
<evidence type="ECO:0000313" key="3">
    <source>
        <dbReference type="Proteomes" id="UP000663823"/>
    </source>
</evidence>
<name>A0A820LA17_9BILA</name>
<evidence type="ECO:0000313" key="2">
    <source>
        <dbReference type="EMBL" id="CAF4352399.1"/>
    </source>
</evidence>
<organism evidence="2 3">
    <name type="scientific">Rotaria sordida</name>
    <dbReference type="NCBI Taxonomy" id="392033"/>
    <lineage>
        <taxon>Eukaryota</taxon>
        <taxon>Metazoa</taxon>
        <taxon>Spiralia</taxon>
        <taxon>Gnathifera</taxon>
        <taxon>Rotifera</taxon>
        <taxon>Eurotatoria</taxon>
        <taxon>Bdelloidea</taxon>
        <taxon>Philodinida</taxon>
        <taxon>Philodinidae</taxon>
        <taxon>Rotaria</taxon>
    </lineage>
</organism>
<dbReference type="EMBL" id="CAJOAX010064140">
    <property type="protein sequence ID" value="CAF4352399.1"/>
    <property type="molecule type" value="Genomic_DNA"/>
</dbReference>
<keyword evidence="1" id="KW-0812">Transmembrane</keyword>
<reference evidence="2" key="1">
    <citation type="submission" date="2021-02" db="EMBL/GenBank/DDBJ databases">
        <authorList>
            <person name="Nowell W R."/>
        </authorList>
    </citation>
    <scope>NUCLEOTIDE SEQUENCE</scope>
</reference>
<gene>
    <name evidence="2" type="ORF">OTI717_LOCUS43598</name>
</gene>
<feature type="transmembrane region" description="Helical" evidence="1">
    <location>
        <begin position="20"/>
        <end position="40"/>
    </location>
</feature>
<sequence>LRYQYVTRMTERWNSTESTALTFLSNVFYILPYFLFYMGLGFRYGNYNESLLSTAGFVQDFQKNIDD</sequence>
<comment type="caution">
    <text evidence="2">The sequence shown here is derived from an EMBL/GenBank/DDBJ whole genome shotgun (WGS) entry which is preliminary data.</text>
</comment>
<protein>
    <submittedName>
        <fullName evidence="2">Uncharacterized protein</fullName>
    </submittedName>
</protein>